<evidence type="ECO:0000256" key="1">
    <source>
        <dbReference type="ARBA" id="ARBA00004239"/>
    </source>
</evidence>
<evidence type="ECO:0000256" key="8">
    <source>
        <dbReference type="PROSITE-ProRule" id="PRU01032"/>
    </source>
</evidence>
<keyword evidence="3 8" id="KW-0479">Metal-binding</keyword>
<protein>
    <recommendedName>
        <fullName evidence="9">Peptidase S53 domain-containing protein</fullName>
    </recommendedName>
</protein>
<accession>A0A2G8SP60</accession>
<keyword evidence="11" id="KW-1185">Reference proteome</keyword>
<dbReference type="CDD" id="cd04056">
    <property type="entry name" value="Peptidases_S53"/>
    <property type="match status" value="1"/>
</dbReference>
<dbReference type="STRING" id="1077348.A0A2G8SP60"/>
<dbReference type="Proteomes" id="UP000230002">
    <property type="component" value="Unassembled WGS sequence"/>
</dbReference>
<dbReference type="InterPro" id="IPR036852">
    <property type="entry name" value="Peptidase_S8/S53_dom_sf"/>
</dbReference>
<reference evidence="10 11" key="1">
    <citation type="journal article" date="2015" name="Sci. Rep.">
        <title>Chromosome-level genome map provides insights into diverse defense mechanisms in the medicinal fungus Ganoderma sinense.</title>
        <authorList>
            <person name="Zhu Y."/>
            <person name="Xu J."/>
            <person name="Sun C."/>
            <person name="Zhou S."/>
            <person name="Xu H."/>
            <person name="Nelson D.R."/>
            <person name="Qian J."/>
            <person name="Song J."/>
            <person name="Luo H."/>
            <person name="Xiang L."/>
            <person name="Li Y."/>
            <person name="Xu Z."/>
            <person name="Ji A."/>
            <person name="Wang L."/>
            <person name="Lu S."/>
            <person name="Hayward A."/>
            <person name="Sun W."/>
            <person name="Li X."/>
            <person name="Schwartz D.C."/>
            <person name="Wang Y."/>
            <person name="Chen S."/>
        </authorList>
    </citation>
    <scope>NUCLEOTIDE SEQUENCE [LARGE SCALE GENOMIC DNA]</scope>
    <source>
        <strain evidence="10 11">ZZ0214-1</strain>
    </source>
</reference>
<dbReference type="Pfam" id="PF09286">
    <property type="entry name" value="Pro-kuma_activ"/>
    <property type="match status" value="1"/>
</dbReference>
<comment type="caution">
    <text evidence="10">The sequence shown here is derived from an EMBL/GenBank/DDBJ whole genome shotgun (WGS) entry which is preliminary data.</text>
</comment>
<gene>
    <name evidence="10" type="ORF">GSI_02279</name>
</gene>
<dbReference type="Gene3D" id="3.40.50.200">
    <property type="entry name" value="Peptidase S8/S53 domain"/>
    <property type="match status" value="1"/>
</dbReference>
<dbReference type="PROSITE" id="PS51695">
    <property type="entry name" value="SEDOLISIN"/>
    <property type="match status" value="1"/>
</dbReference>
<organism evidence="10 11">
    <name type="scientific">Ganoderma sinense ZZ0214-1</name>
    <dbReference type="NCBI Taxonomy" id="1077348"/>
    <lineage>
        <taxon>Eukaryota</taxon>
        <taxon>Fungi</taxon>
        <taxon>Dikarya</taxon>
        <taxon>Basidiomycota</taxon>
        <taxon>Agaricomycotina</taxon>
        <taxon>Agaricomycetes</taxon>
        <taxon>Polyporales</taxon>
        <taxon>Polyporaceae</taxon>
        <taxon>Ganoderma</taxon>
    </lineage>
</organism>
<evidence type="ECO:0000256" key="4">
    <source>
        <dbReference type="ARBA" id="ARBA00022801"/>
    </source>
</evidence>
<keyword evidence="7" id="KW-0865">Zymogen</keyword>
<feature type="binding site" evidence="8">
    <location>
        <position position="594"/>
    </location>
    <ligand>
        <name>Ca(2+)</name>
        <dbReference type="ChEBI" id="CHEBI:29108"/>
    </ligand>
</feature>
<dbReference type="EMBL" id="AYKW01000003">
    <property type="protein sequence ID" value="PIL35551.1"/>
    <property type="molecule type" value="Genomic_DNA"/>
</dbReference>
<dbReference type="SUPFAM" id="SSF54897">
    <property type="entry name" value="Protease propeptides/inhibitors"/>
    <property type="match status" value="1"/>
</dbReference>
<feature type="binding site" evidence="8">
    <location>
        <position position="573"/>
    </location>
    <ligand>
        <name>Ca(2+)</name>
        <dbReference type="ChEBI" id="CHEBI:29108"/>
    </ligand>
</feature>
<keyword evidence="6 8" id="KW-0106">Calcium</keyword>
<feature type="active site" description="Charge relay system" evidence="8">
    <location>
        <position position="530"/>
    </location>
</feature>
<dbReference type="InterPro" id="IPR015366">
    <property type="entry name" value="S53_propep"/>
</dbReference>
<dbReference type="OrthoDB" id="409122at2759"/>
<evidence type="ECO:0000313" key="11">
    <source>
        <dbReference type="Proteomes" id="UP000230002"/>
    </source>
</evidence>
<dbReference type="InterPro" id="IPR030400">
    <property type="entry name" value="Sedolisin_dom"/>
</dbReference>
<feature type="active site" description="Charge relay system" evidence="8">
    <location>
        <position position="296"/>
    </location>
</feature>
<evidence type="ECO:0000259" key="9">
    <source>
        <dbReference type="PROSITE" id="PS51695"/>
    </source>
</evidence>
<name>A0A2G8SP60_9APHY</name>
<proteinExistence type="predicted"/>
<feature type="binding site" evidence="8">
    <location>
        <position position="592"/>
    </location>
    <ligand>
        <name>Ca(2+)</name>
        <dbReference type="ChEBI" id="CHEBI:29108"/>
    </ligand>
</feature>
<comment type="subcellular location">
    <subcellularLocation>
        <location evidence="1">Secreted</location>
        <location evidence="1">Extracellular space</location>
    </subcellularLocation>
</comment>
<dbReference type="PANTHER" id="PTHR14218:SF19">
    <property type="entry name" value="SERINE PROTEASE AORO, PUTATIVE (AFU_ORTHOLOGUE AFUA_6G10250)-RELATED"/>
    <property type="match status" value="1"/>
</dbReference>
<dbReference type="SUPFAM" id="SSF52743">
    <property type="entry name" value="Subtilisin-like"/>
    <property type="match status" value="1"/>
</dbReference>
<evidence type="ECO:0000256" key="2">
    <source>
        <dbReference type="ARBA" id="ARBA00022670"/>
    </source>
</evidence>
<feature type="domain" description="Peptidase S53" evidence="9">
    <location>
        <begin position="220"/>
        <end position="614"/>
    </location>
</feature>
<comment type="cofactor">
    <cofactor evidence="8">
        <name>Ca(2+)</name>
        <dbReference type="ChEBI" id="CHEBI:29108"/>
    </cofactor>
    <text evidence="8">Binds 1 Ca(2+) ion per subunit.</text>
</comment>
<dbReference type="AlphaFoldDB" id="A0A2G8SP60"/>
<dbReference type="GO" id="GO:0006508">
    <property type="term" value="P:proteolysis"/>
    <property type="evidence" value="ECO:0007669"/>
    <property type="project" value="UniProtKB-KW"/>
</dbReference>
<dbReference type="GO" id="GO:0005576">
    <property type="term" value="C:extracellular region"/>
    <property type="evidence" value="ECO:0007669"/>
    <property type="project" value="UniProtKB-SubCell"/>
</dbReference>
<dbReference type="GO" id="GO:0004252">
    <property type="term" value="F:serine-type endopeptidase activity"/>
    <property type="evidence" value="ECO:0007669"/>
    <property type="project" value="UniProtKB-UniRule"/>
</dbReference>
<evidence type="ECO:0000256" key="3">
    <source>
        <dbReference type="ARBA" id="ARBA00022723"/>
    </source>
</evidence>
<evidence type="ECO:0000256" key="7">
    <source>
        <dbReference type="ARBA" id="ARBA00023145"/>
    </source>
</evidence>
<sequence>MAFVQKFYRLIALVVLVTTGLPVGAVYQRSVPEGWSLHRRADSDVFLPLKFSLVQSNLDHLDAYLLDVADPRSPNYGKHWSQTKVAETFRPSKASVDAVHAWLAAENGISLHNIQLSRNGDAIHANVTVAEAERLLGAEYNVYRHGETGAERVGCHQGYTLPEHVAKHVDIVWPTVHFRNSAISRRDVSASSLLHVERDSGVTKRPITEAELEATGCDQAVTIDCLRDLYHFDYVPVATDKNTIGVAEFGPNVVLASDLALFFQMYAPERVGQVPTVISIEGGNNSIGSLGEATLDFDLVMGLLNATQEVRQYAVGNVQTEAPVDELLGAFDASFCALEGVEEEGLTDCGDKPIPNVISISYHFNPDFNDPTIVPVVSRQCTEIGKLSLTGITFVASSGDSGVSYGTGQHGCLVNGTLVNGNPVGTFVGQLPASCPYVTAVGATSVAANNTVDEPEVATTEFPSGGGFSNIFARPDWQEAQVSNYLATFAPDYAADIFNRSGRGYPDVAANGWPIVVAESGRFTLSGGTSASAPIFASVITSVNDARIAAGKSTVGWINPALYSEAFAHAFNDVTNGTNPGCQTEGFPAAPGWDPVTGLGTPNFPLLLAAFLALP</sequence>
<keyword evidence="5 8" id="KW-0720">Serine protease</keyword>
<dbReference type="GO" id="GO:0008240">
    <property type="term" value="F:tripeptidyl-peptidase activity"/>
    <property type="evidence" value="ECO:0007669"/>
    <property type="project" value="TreeGrafter"/>
</dbReference>
<keyword evidence="4 8" id="KW-0378">Hydrolase</keyword>
<dbReference type="GO" id="GO:0046872">
    <property type="term" value="F:metal ion binding"/>
    <property type="evidence" value="ECO:0007669"/>
    <property type="project" value="UniProtKB-UniRule"/>
</dbReference>
<dbReference type="PANTHER" id="PTHR14218">
    <property type="entry name" value="PROTEASE S8 TRIPEPTIDYL PEPTIDASE I CLN2"/>
    <property type="match status" value="1"/>
</dbReference>
<dbReference type="CDD" id="cd11377">
    <property type="entry name" value="Pro-peptidase_S53"/>
    <property type="match status" value="1"/>
</dbReference>
<keyword evidence="2 8" id="KW-0645">Protease</keyword>
<evidence type="ECO:0000313" key="10">
    <source>
        <dbReference type="EMBL" id="PIL35551.1"/>
    </source>
</evidence>
<evidence type="ECO:0000256" key="5">
    <source>
        <dbReference type="ARBA" id="ARBA00022825"/>
    </source>
</evidence>
<dbReference type="SMART" id="SM00944">
    <property type="entry name" value="Pro-kuma_activ"/>
    <property type="match status" value="1"/>
</dbReference>
<dbReference type="InterPro" id="IPR050819">
    <property type="entry name" value="Tripeptidyl-peptidase_I"/>
</dbReference>
<feature type="binding site" evidence="8">
    <location>
        <position position="574"/>
    </location>
    <ligand>
        <name>Ca(2+)</name>
        <dbReference type="ChEBI" id="CHEBI:29108"/>
    </ligand>
</feature>
<evidence type="ECO:0000256" key="6">
    <source>
        <dbReference type="ARBA" id="ARBA00022837"/>
    </source>
</evidence>
<feature type="active site" description="Charge relay system" evidence="8">
    <location>
        <position position="292"/>
    </location>
</feature>